<sequence length="860" mass="94545">MPKMKEMVSGCCVCAEEVGWVDNPLIYCDGPQCDVAVHQGCYGILEVPESDWFCSKCKSALVKVKESYPAQTEKDWQEKNEPSTDQLLNSPKCELCPHKYGALKKTNSNMWAHVICALYIPEVRMEPVILRDVPLSRYTQNCCLCNLPTTADASDSDSTSPTHKRAKITSKVNGACMPCNRQGCTRNFHVTCAQLCGLLCEEGGESKNVKYCGYCTRHLKDAKQDDQIKMIPSYIPPGTTLADHGIIVRRKNKDVETSNSEDSSSDSNSTRSDGSSPDNVNTHESNSSTTIKTESALIKEEPQQCHNHFLRQDGLSDNNSTRSDKDRLNKTNGSFISTKQENGYATTKEESLRIKANEMINNIVKGVKNVKYRNEMNIISNSKYDSPLTINASLSSFFSNSAQSSAHSSPKIVNTSISHLHNSHDSCSTAASSPLDALLTAAEMDKKNSLAYMNPHVSSIGHHNISVLTNNNVNGHKNNGHNNNGHNINGHSINEHYNNEHNNGHTNNGGVGTLAITNSIHLPRTIALSKQQLLNQAKLASSALNSPSSISNNSEYDSIELIIDGETFSDYGVVSSSSNIVKAKPNLKRKSTDARYPNGHEEKKRKNGPETNGSVMREVNNSSHPQGPPTSKGSKKSRTAKADYAMSRDLSSSMKDLKSILYAEIALALLLVFPWIRPTTWKKLFNSRLISSLTSHATVASYCSIVVLFLLFLDAARETNKYAGADINGVAGGRGTAETDAVLHMRLFRSQRNLYISGFALILFLVNKRIVSLLTRSANLEAASQAALKQAEGASKAARTLMEAQDGEAEQKLEEELTKVKKDRDAMKAQAENLSAEYDRVTELLKKYEDSESVSDKKRD</sequence>
<evidence type="ECO:0000313" key="1">
    <source>
        <dbReference type="Proteomes" id="UP000095286"/>
    </source>
</evidence>
<organism evidence="1 2">
    <name type="scientific">Rhabditophanes sp. KR3021</name>
    <dbReference type="NCBI Taxonomy" id="114890"/>
    <lineage>
        <taxon>Eukaryota</taxon>
        <taxon>Metazoa</taxon>
        <taxon>Ecdysozoa</taxon>
        <taxon>Nematoda</taxon>
        <taxon>Chromadorea</taxon>
        <taxon>Rhabditida</taxon>
        <taxon>Tylenchina</taxon>
        <taxon>Panagrolaimomorpha</taxon>
        <taxon>Strongyloidoidea</taxon>
        <taxon>Alloionematidae</taxon>
        <taxon>Rhabditophanes</taxon>
    </lineage>
</organism>
<dbReference type="Proteomes" id="UP000095286">
    <property type="component" value="Unplaced"/>
</dbReference>
<dbReference type="WBParaSite" id="RSKR_0000347500.1">
    <property type="protein sequence ID" value="RSKR_0000347500.1"/>
    <property type="gene ID" value="RSKR_0000347500"/>
</dbReference>
<name>A0AC35TR56_9BILA</name>
<accession>A0AC35TR56</accession>
<evidence type="ECO:0000313" key="2">
    <source>
        <dbReference type="WBParaSite" id="RSKR_0000347500.1"/>
    </source>
</evidence>
<proteinExistence type="predicted"/>
<protein>
    <submittedName>
        <fullName evidence="2">PHD-type domain-containing protein</fullName>
    </submittedName>
</protein>
<reference evidence="2" key="1">
    <citation type="submission" date="2016-11" db="UniProtKB">
        <authorList>
            <consortium name="WormBaseParasite"/>
        </authorList>
    </citation>
    <scope>IDENTIFICATION</scope>
    <source>
        <strain evidence="2">KR3021</strain>
    </source>
</reference>